<dbReference type="PANTHER" id="PTHR34819">
    <property type="entry name" value="LARGE CYSTEINE-RICH PERIPLASMIC PROTEIN OMCB"/>
    <property type="match status" value="1"/>
</dbReference>
<keyword evidence="1" id="KW-0472">Membrane</keyword>
<dbReference type="Pfam" id="PF01345">
    <property type="entry name" value="DUF11"/>
    <property type="match status" value="2"/>
</dbReference>
<dbReference type="EMBL" id="PFMD01000059">
    <property type="protein sequence ID" value="PIY96055.1"/>
    <property type="molecule type" value="Genomic_DNA"/>
</dbReference>
<protein>
    <recommendedName>
        <fullName evidence="2">DUF11 domain-containing protein</fullName>
    </recommendedName>
</protein>
<keyword evidence="1" id="KW-1133">Transmembrane helix</keyword>
<feature type="transmembrane region" description="Helical" evidence="1">
    <location>
        <begin position="22"/>
        <end position="45"/>
    </location>
</feature>
<name>A0A2M7RH19_9BACT</name>
<proteinExistence type="predicted"/>
<dbReference type="Gene3D" id="2.60.40.1170">
    <property type="entry name" value="Mu homology domain, subdomain B"/>
    <property type="match status" value="1"/>
</dbReference>
<dbReference type="InterPro" id="IPR047589">
    <property type="entry name" value="DUF11_rpt"/>
</dbReference>
<dbReference type="PANTHER" id="PTHR34819:SF3">
    <property type="entry name" value="CELL SURFACE PROTEIN"/>
    <property type="match status" value="1"/>
</dbReference>
<dbReference type="Gene3D" id="2.60.40.10">
    <property type="entry name" value="Immunoglobulins"/>
    <property type="match status" value="1"/>
</dbReference>
<accession>A0A2M7RH19</accession>
<gene>
    <name evidence="3" type="ORF">COY66_05125</name>
</gene>
<feature type="non-terminal residue" evidence="3">
    <location>
        <position position="976"/>
    </location>
</feature>
<dbReference type="NCBIfam" id="TIGR01451">
    <property type="entry name" value="B_ant_repeat"/>
    <property type="match status" value="3"/>
</dbReference>
<dbReference type="InterPro" id="IPR013783">
    <property type="entry name" value="Ig-like_fold"/>
</dbReference>
<feature type="domain" description="DUF11" evidence="2">
    <location>
        <begin position="794"/>
        <end position="901"/>
    </location>
</feature>
<evidence type="ECO:0000313" key="4">
    <source>
        <dbReference type="Proteomes" id="UP000230779"/>
    </source>
</evidence>
<reference evidence="3 4" key="1">
    <citation type="submission" date="2017-09" db="EMBL/GenBank/DDBJ databases">
        <title>Depth-based differentiation of microbial function through sediment-hosted aquifers and enrichment of novel symbionts in the deep terrestrial subsurface.</title>
        <authorList>
            <person name="Probst A.J."/>
            <person name="Ladd B."/>
            <person name="Jarett J.K."/>
            <person name="Geller-Mcgrath D.E."/>
            <person name="Sieber C.M."/>
            <person name="Emerson J.B."/>
            <person name="Anantharaman K."/>
            <person name="Thomas B.C."/>
            <person name="Malmstrom R."/>
            <person name="Stieglmeier M."/>
            <person name="Klingl A."/>
            <person name="Woyke T."/>
            <person name="Ryan C.M."/>
            <person name="Banfield J.F."/>
        </authorList>
    </citation>
    <scope>NUCLEOTIDE SEQUENCE [LARGE SCALE GENOMIC DNA]</scope>
    <source>
        <strain evidence="3">CG_4_10_14_0_8_um_filter_42_10</strain>
    </source>
</reference>
<evidence type="ECO:0000256" key="1">
    <source>
        <dbReference type="SAM" id="Phobius"/>
    </source>
</evidence>
<evidence type="ECO:0000313" key="3">
    <source>
        <dbReference type="EMBL" id="PIY96055.1"/>
    </source>
</evidence>
<dbReference type="AlphaFoldDB" id="A0A2M7RH19"/>
<organism evidence="3 4">
    <name type="scientific">Candidatus Kerfeldbacteria bacterium CG_4_10_14_0_8_um_filter_42_10</name>
    <dbReference type="NCBI Taxonomy" id="2014248"/>
    <lineage>
        <taxon>Bacteria</taxon>
        <taxon>Candidatus Kerfeldiibacteriota</taxon>
    </lineage>
</organism>
<dbReference type="InterPro" id="IPR001434">
    <property type="entry name" value="OmcB-like_DUF11"/>
</dbReference>
<sequence length="976" mass="106787">MNNYLPKPVWYQTARKQKFLKVINIAIMVTFLFNMTAFQSIFLALPLQADAIANPNPEKKCPPGDVKYEIGNGYEYTDSSADIWGDSDIINWAAKPGYKITSVCVKIGGPGDGSLKNPDPKAGTAGPYDHDISHIVVKTDKCKGRCEPDLQISKSDSPDPVMAGQDITYTIEWSNEGNGIAWMTNIVDELPDEVTFVDAYPGGIYHPADHKVTWWLGPVLPDASGTKTLVVNVEPETPAGIILNEVKIDSLFTDPVSDEEETTVTEPFCDLTISKGVRIFSDDEKTNNEFITDNSKLLAEPGQTLEYRIRYENIGNADCTGSGVIVGDQLNDYLTFVERSREIRIFDRNGHPVNDYEEIAGYDGKDQIKLYNVQTVSPGEYGIITFDATIADPMPCGNTDVNNKAGIWSVETDKIWSEQVTTDVYQGCGSLRVEKEVVGGEADPDEFGFRISGWTGAYTYPNSGENYVVFEDLIPGTYSVEEEIPLPANYHQTNNDCTGVKVSAEPNAAAIAPASCTITNTYEEPGPATIIAQKVVCQNEADLPDWGVIDSVKPVGTPGVITASTATEWVNSHPGCSLVPWDFQWVYNNENYNPGDNFGAAGLPWHTFSGSTQISDFGPDNKIWVREVWNNEYIPFASVLDPSEPQVSAEIYCGTDILNYDNWEWIDNLEHGQTYYCVGFNVPEFVPGTISGYKYDTQENPLNDWEICLNQPTDNLVSAERVTVLRDDNCVLTGSGEWPDGYYEFTNLAAGTYLLSETFQDSWIQMSAPDPVTVESGTVSENNNFVNTPENPGLSLTKEITASDLTVGGSITYQLNYANTGNVELTGVQIVDDYPEQYVTVTDAGGAVDDGSTLTWTIGNLAVGASNTLTYTVQIKNSTPADTEIVNIATITSEQTEPATAQALAQMIEEPTPPEEPEVTLPTIELNKSVSSGSVEANETLTYLVEWRVNDADATNVTITDPIPLNTTFVSASNEG</sequence>
<dbReference type="InterPro" id="IPR051172">
    <property type="entry name" value="Chlamydia_OmcB"/>
</dbReference>
<dbReference type="Proteomes" id="UP000230779">
    <property type="component" value="Unassembled WGS sequence"/>
</dbReference>
<keyword evidence="1" id="KW-0812">Transmembrane</keyword>
<feature type="domain" description="DUF11" evidence="2">
    <location>
        <begin position="149"/>
        <end position="265"/>
    </location>
</feature>
<comment type="caution">
    <text evidence="3">The sequence shown here is derived from an EMBL/GenBank/DDBJ whole genome shotgun (WGS) entry which is preliminary data.</text>
</comment>
<evidence type="ECO:0000259" key="2">
    <source>
        <dbReference type="Pfam" id="PF01345"/>
    </source>
</evidence>